<proteinExistence type="predicted"/>
<organism evidence="1">
    <name type="scientific">marine sediment metagenome</name>
    <dbReference type="NCBI Taxonomy" id="412755"/>
    <lineage>
        <taxon>unclassified sequences</taxon>
        <taxon>metagenomes</taxon>
        <taxon>ecological metagenomes</taxon>
    </lineage>
</organism>
<protein>
    <submittedName>
        <fullName evidence="1">Uncharacterized protein</fullName>
    </submittedName>
</protein>
<dbReference type="EMBL" id="LAZR01000411">
    <property type="protein sequence ID" value="KKN70121.1"/>
    <property type="molecule type" value="Genomic_DNA"/>
</dbReference>
<dbReference type="AlphaFoldDB" id="A0A0F9V968"/>
<evidence type="ECO:0000313" key="1">
    <source>
        <dbReference type="EMBL" id="KKN70121.1"/>
    </source>
</evidence>
<name>A0A0F9V968_9ZZZZ</name>
<accession>A0A0F9V968</accession>
<reference evidence="1" key="1">
    <citation type="journal article" date="2015" name="Nature">
        <title>Complex archaea that bridge the gap between prokaryotes and eukaryotes.</title>
        <authorList>
            <person name="Spang A."/>
            <person name="Saw J.H."/>
            <person name="Jorgensen S.L."/>
            <person name="Zaremba-Niedzwiedzka K."/>
            <person name="Martijn J."/>
            <person name="Lind A.E."/>
            <person name="van Eijk R."/>
            <person name="Schleper C."/>
            <person name="Guy L."/>
            <person name="Ettema T.J."/>
        </authorList>
    </citation>
    <scope>NUCLEOTIDE SEQUENCE</scope>
</reference>
<comment type="caution">
    <text evidence="1">The sequence shown here is derived from an EMBL/GenBank/DDBJ whole genome shotgun (WGS) entry which is preliminary data.</text>
</comment>
<gene>
    <name evidence="1" type="ORF">LCGC14_0434460</name>
</gene>
<sequence>MPDLIVYIPDHGYSNTDFLYISWLDANHYVSDKTANSFKLTTTSGGATYIQFSESIISGSVREETESAVTTITGLDHLEGEQVYVLSNGVSLGLHTVSGGSVTVLSEVFSYSVGLAYESTLQPMKLDISGLGLATTKKVAKVIASLNKTVGGQIGTDAQHLDNIKYRDAGGTGDEFPYFTGDVEQTLPGGYGRSGDVMVKQTDPQPMTVLSFTFDLGVRND</sequence>